<dbReference type="Gene3D" id="1.25.40.20">
    <property type="entry name" value="Ankyrin repeat-containing domain"/>
    <property type="match status" value="1"/>
</dbReference>
<feature type="repeat" description="ANK" evidence="3">
    <location>
        <begin position="275"/>
        <end position="307"/>
    </location>
</feature>
<dbReference type="AlphaFoldDB" id="A0A9P9AJ60"/>
<sequence>MASQEQLRLRERMMRHARMKKAEAREAQEEHMRMMAPSQQDSAMVMTPRNNQLQQQMQPQARTMGTAYDDVPITQPSDERFFAKNPLQSVTAPSSSLTPYEFACRHGPLSDIESIMASEAPPTPAFLNHGLNFAIAAGNVDAARHLLGSGAPVLRLTPELIFRAPPDQQIALFELILGHGWMPTKLSPDRAGLLAKVVTNIPLLSWFLAHGANPNLGVNRQNEPDSASCAALEAAANHGSLEAVKMLLEAGAHIGNGTPLHSAAGVYPAGTNPRSGRVAPSQEFDAGRIPIMELLVEAGADVNQRDESRHATARYPLVYAVMAEAVERTKWLLSRGADPLLKGAFGSAAEYARRMRNDEMKTVIEEGIAAEKWMKADDRNQQKD</sequence>
<dbReference type="InterPro" id="IPR002110">
    <property type="entry name" value="Ankyrin_rpt"/>
</dbReference>
<protein>
    <submittedName>
        <fullName evidence="4">Ankyrin repeat-containing domain protein</fullName>
    </submittedName>
</protein>
<dbReference type="SUPFAM" id="SSF48403">
    <property type="entry name" value="Ankyrin repeat"/>
    <property type="match status" value="1"/>
</dbReference>
<gene>
    <name evidence="4" type="ORF">B0T10DRAFT_499550</name>
</gene>
<evidence type="ECO:0000256" key="1">
    <source>
        <dbReference type="ARBA" id="ARBA00022737"/>
    </source>
</evidence>
<dbReference type="OrthoDB" id="194358at2759"/>
<organism evidence="4 5">
    <name type="scientific">Thelonectria olida</name>
    <dbReference type="NCBI Taxonomy" id="1576542"/>
    <lineage>
        <taxon>Eukaryota</taxon>
        <taxon>Fungi</taxon>
        <taxon>Dikarya</taxon>
        <taxon>Ascomycota</taxon>
        <taxon>Pezizomycotina</taxon>
        <taxon>Sordariomycetes</taxon>
        <taxon>Hypocreomycetidae</taxon>
        <taxon>Hypocreales</taxon>
        <taxon>Nectriaceae</taxon>
        <taxon>Thelonectria</taxon>
    </lineage>
</organism>
<dbReference type="SMART" id="SM00248">
    <property type="entry name" value="ANK"/>
    <property type="match status" value="4"/>
</dbReference>
<keyword evidence="5" id="KW-1185">Reference proteome</keyword>
<proteinExistence type="predicted"/>
<dbReference type="Proteomes" id="UP000777438">
    <property type="component" value="Unassembled WGS sequence"/>
</dbReference>
<reference evidence="4 5" key="1">
    <citation type="journal article" date="2021" name="Nat. Commun.">
        <title>Genetic determinants of endophytism in the Arabidopsis root mycobiome.</title>
        <authorList>
            <person name="Mesny F."/>
            <person name="Miyauchi S."/>
            <person name="Thiergart T."/>
            <person name="Pickel B."/>
            <person name="Atanasova L."/>
            <person name="Karlsson M."/>
            <person name="Huettel B."/>
            <person name="Barry K.W."/>
            <person name="Haridas S."/>
            <person name="Chen C."/>
            <person name="Bauer D."/>
            <person name="Andreopoulos W."/>
            <person name="Pangilinan J."/>
            <person name="LaButti K."/>
            <person name="Riley R."/>
            <person name="Lipzen A."/>
            <person name="Clum A."/>
            <person name="Drula E."/>
            <person name="Henrissat B."/>
            <person name="Kohler A."/>
            <person name="Grigoriev I.V."/>
            <person name="Martin F.M."/>
            <person name="Hacquard S."/>
        </authorList>
    </citation>
    <scope>NUCLEOTIDE SEQUENCE [LARGE SCALE GENOMIC DNA]</scope>
    <source>
        <strain evidence="4 5">MPI-CAGE-CH-0241</strain>
    </source>
</reference>
<dbReference type="InterPro" id="IPR036770">
    <property type="entry name" value="Ankyrin_rpt-contain_sf"/>
</dbReference>
<evidence type="ECO:0000256" key="3">
    <source>
        <dbReference type="PROSITE-ProRule" id="PRU00023"/>
    </source>
</evidence>
<keyword evidence="1" id="KW-0677">Repeat</keyword>
<name>A0A9P9AJ60_9HYPO</name>
<evidence type="ECO:0000313" key="5">
    <source>
        <dbReference type="Proteomes" id="UP000777438"/>
    </source>
</evidence>
<dbReference type="PROSITE" id="PS50088">
    <property type="entry name" value="ANK_REPEAT"/>
    <property type="match status" value="1"/>
</dbReference>
<dbReference type="EMBL" id="JAGPYM010000043">
    <property type="protein sequence ID" value="KAH6873961.1"/>
    <property type="molecule type" value="Genomic_DNA"/>
</dbReference>
<comment type="caution">
    <text evidence="4">The sequence shown here is derived from an EMBL/GenBank/DDBJ whole genome shotgun (WGS) entry which is preliminary data.</text>
</comment>
<evidence type="ECO:0000256" key="2">
    <source>
        <dbReference type="ARBA" id="ARBA00023043"/>
    </source>
</evidence>
<dbReference type="PANTHER" id="PTHR24189:SF50">
    <property type="entry name" value="ANKYRIN REPEAT AND SOCS BOX PROTEIN 2"/>
    <property type="match status" value="1"/>
</dbReference>
<dbReference type="PANTHER" id="PTHR24189">
    <property type="entry name" value="MYOTROPHIN"/>
    <property type="match status" value="1"/>
</dbReference>
<dbReference type="InterPro" id="IPR050745">
    <property type="entry name" value="Multifunctional_regulatory"/>
</dbReference>
<evidence type="ECO:0000313" key="4">
    <source>
        <dbReference type="EMBL" id="KAH6873961.1"/>
    </source>
</evidence>
<keyword evidence="2 3" id="KW-0040">ANK repeat</keyword>
<accession>A0A9P9AJ60</accession>